<feature type="compositionally biased region" description="Basic residues" evidence="3">
    <location>
        <begin position="95"/>
        <end position="104"/>
    </location>
</feature>
<dbReference type="GO" id="GO:0008270">
    <property type="term" value="F:zinc ion binding"/>
    <property type="evidence" value="ECO:0007669"/>
    <property type="project" value="UniProtKB-KW"/>
</dbReference>
<keyword evidence="2" id="KW-0863">Zinc-finger</keyword>
<evidence type="ECO:0000259" key="4">
    <source>
        <dbReference type="PROSITE" id="PS50089"/>
    </source>
</evidence>
<comment type="caution">
    <text evidence="5">The sequence shown here is derived from an EMBL/GenBank/DDBJ whole genome shotgun (WGS) entry which is preliminary data.</text>
</comment>
<evidence type="ECO:0000256" key="1">
    <source>
        <dbReference type="ARBA" id="ARBA00022737"/>
    </source>
</evidence>
<dbReference type="EMBL" id="CAJNDS010000767">
    <property type="protein sequence ID" value="CAE7232498.1"/>
    <property type="molecule type" value="Genomic_DNA"/>
</dbReference>
<dbReference type="Proteomes" id="UP000604046">
    <property type="component" value="Unassembled WGS sequence"/>
</dbReference>
<sequence>MVAVTLLLGGVKLQGTEVDGHFLVPAESFWAAGGVVERAPDAAPASPTPSRSPTGPARSPSSSRSRSRSPPRRNRPPTPPPARVRPTRAVVPERVRRKRVHRGCRSGAQARARRELSGSESPPPARPPPPQSSSPFGVPIRLDSNQSPFSTRPAVSPFLAFSPVRPVPGPSPFLAQPAWTRIGLIESVPARSWPLAPLGRRGRVGGCRLGHLLVVHLQADWWIRFVISVCRFEDVHSSPVHTILGRTGRRRLGAAAGRVLSSWGLIAVACRVCSLRLAHGFQEAFGAALIFEAGVRGVCFRGKGIDKSPRPHPRHWLSLCAPPAAVPFLLRQKRLLGSRLASFCPAPGSPNRLSGRTAAGASEAAVAVRAPSGSHLTRAHHGLHGTKGQKVCTAWMARRISRADTPDRCRRQPSPVLSVASRSPPPSSSGSATPRAPEAELDSCCVCLEALQPSVSGERAPRPFPTCARHQLHLGCLAQFRAQASRPADLLCPLCRHSRCPACEPEGWTARHDAALRDECARQGVQMPARRSGEETVREAVQDYALRTFTSNDAPEPPPPPGVVVLCCNRVAATRGAGGVNFVALPHRDMDWAPQPIRHEAGIAAWRPAWLCPGCARDVQLDDIHVPANAGQTCGGCGSRLWWEYDRAIERGRLRCSHGCNRPAEELRAPEPVRPAPPALPHVSGRGGGSAFWLSRGPPTGDVRESTNSWLYVPLLHAAAADLAVAALAEWRADPRAASWWEEARHVLMASEPVSPQTLVAAVVRAVEAAPTHEHHLPDLVSRIQDAGLPSSARVHVGWAVRQLREPDAYLLAPVQEALLECYGGMQLASALDRHSDRFRAMPAPGAAPPHGEVAETSARGGRGRRRGRGRGVPPASGARQRDHDSSGSDTAAAPVPDHAQVPDRQPVSLPDFPRPGEEAAWIAARLGAFLPPSLGGLGLLAAERVVGGRWGEECQRFVRQLLRLRVQRAPATLRATAAQGWARRWWGLLSVAVQRAVASTALGVWTMPALPGSPDGVPLADVLELADFAGPRPWSTSSRNSLTLVMFHVDPNGRKRKRKPKALVAEPRAPASDETFRELTDPARRLPQPYRPMPPDVLQFVPETPVALAGSAVFTNLRRARKAAAPGPGGRWKHFVPKIFVVIASRVSAIADRIWVDRWPHVLLGFSRKFDGAVRGLRHVQNCLQAMALAELRGTRMQCSLPARGSGDWTAERCRNAKGLFNQQRLNNITGACCILVGARVASTRTLCISRAAKAKTKKKSQSKKFGPKKLKSGYWQEDLDVDDDIDVFEWFNAEELLADPPAKVINLQEVAKYTIRPDSPPEEFDAPDYRPPPPGLQLAKGLKDPPQVDQGIERSFTADMRDELGQFAKDGFELENADVVISFPALRTLLAFVDGTLTEDMRAKGLNNRRGSQAERIDLCRVGRLPDAPASIFIGTVWNWVPENATAGTANFNKRSYDVNFEQVVSGKETVTGPFFVRELDDPVHYRVVEYQAGDLRLLVRVPIACTMPRMDDEAMPNPGMGVECSTANERDAGEVWGHTLSSKFAEMQLGNIGMLARGVVDKGTIVELQELTQDDLKLDRPGLAEETEALMGRLVGLLKRVKEVADCPGCCGRVLYLQYCDAELRLISPWSDEDLEMLESFPDVSDREVEQMLFGEDVLFAQQKKRELASDLGRKEFGFSHEEFEDESGFYEGTFKLKTRNGCGVLVENNSGNTYHGQFLNDRKHKHGLQIWGDQSSYDGQWELGSKHGQGIFQSETSKYDGKWADGLRHGFGKQVYANGEEFEGVWWKGQCSGPGVYYHNDGSEYHGGWAAGKRHGAGMYFGSRSQKEHHVYEQGVLVQRKVLEPGSKPPRGQRAGQPMHCDKLLAMQNRLDILRDTLFDAAPHDGHLSVKDSTILDLSAPSIRRQIAAATVAEIKRGMVNLEDSLSVQEISVCESAQDDKDLCYALVGTSLPNMIQQVRDASATFMLQDAASQNRKLVAIWASRWLFLCTALSATAAWKVRHEARDNFSGSLGDNPSCQRHVCGQGWAPKPDHHKRRGNTDAACCDKTCALWTCTNGYAANAAYATNVYQSNDMCCDETCAHVPCNQGYKNRGASVHAISQDACCEVTCELFSCPGNWSQKPGPARVGNDLKTCCTPHCALFNCEALGWEPDLAASGRIGSSKAECCKKTCSSWTCPAGYAVPASKLHLELPSDEKCCEQRYCSAFSCDGGWNRNDTARDQIGQSKEECCIATCAVYRCDASDGWATSASKSHLVGNDAQTCCEPACNSHTCSKNWVPNKLVRDKPGQTDELCCTKSCSLHECRESMGWKTNEQAAALPADSDATCCLSMCSRYSCSSGWITNPDNSDKEGSSDDLCCTKTCRAFQCDSGLGWLQDPAALDKVGSNVSSCCIPSCSQHHCSEGWVANAASSNTAGDTDEQCCQKSCRMHSCGGAPWPENGSLVKKLNMDDAPGETDEVCCEPADCQAWPRQFGEAKQGCERVPINQDCNDMYEKSTAEDGSVALTRCGYLYQGGQVFRCGSLEQSKLSCGR</sequence>
<dbReference type="OrthoDB" id="406650at2759"/>
<keyword evidence="6" id="KW-1185">Reference proteome</keyword>
<evidence type="ECO:0000313" key="5">
    <source>
        <dbReference type="EMBL" id="CAE7232498.1"/>
    </source>
</evidence>
<protein>
    <submittedName>
        <fullName evidence="5">PIP5K5 protein</fullName>
    </submittedName>
</protein>
<evidence type="ECO:0000313" key="6">
    <source>
        <dbReference type="Proteomes" id="UP000604046"/>
    </source>
</evidence>
<feature type="region of interest" description="Disordered" evidence="3">
    <location>
        <begin position="1319"/>
        <end position="1349"/>
    </location>
</feature>
<organism evidence="5 6">
    <name type="scientific">Symbiodinium natans</name>
    <dbReference type="NCBI Taxonomy" id="878477"/>
    <lineage>
        <taxon>Eukaryota</taxon>
        <taxon>Sar</taxon>
        <taxon>Alveolata</taxon>
        <taxon>Dinophyceae</taxon>
        <taxon>Suessiales</taxon>
        <taxon>Symbiodiniaceae</taxon>
        <taxon>Symbiodinium</taxon>
    </lineage>
</organism>
<dbReference type="PROSITE" id="PS50089">
    <property type="entry name" value="ZF_RING_2"/>
    <property type="match status" value="1"/>
</dbReference>
<feature type="region of interest" description="Disordered" evidence="3">
    <location>
        <begin position="403"/>
        <end position="436"/>
    </location>
</feature>
<keyword evidence="2" id="KW-0479">Metal-binding</keyword>
<feature type="region of interest" description="Disordered" evidence="3">
    <location>
        <begin position="840"/>
        <end position="914"/>
    </location>
</feature>
<name>A0A812KY14_9DINO</name>
<feature type="compositionally biased region" description="Pro residues" evidence="3">
    <location>
        <begin position="121"/>
        <end position="132"/>
    </location>
</feature>
<feature type="compositionally biased region" description="Low complexity" evidence="3">
    <location>
        <begin position="413"/>
        <end position="436"/>
    </location>
</feature>
<dbReference type="PANTHER" id="PTHR23084">
    <property type="entry name" value="PHOSPHATIDYLINOSITOL-4-PHOSPHATE 5-KINASE RELATED"/>
    <property type="match status" value="1"/>
</dbReference>
<dbReference type="SUPFAM" id="SSF82185">
    <property type="entry name" value="Histone H3 K4-specific methyltransferase SET7/9 N-terminal domain"/>
    <property type="match status" value="2"/>
</dbReference>
<feature type="region of interest" description="Disordered" evidence="3">
    <location>
        <begin position="39"/>
        <end position="149"/>
    </location>
</feature>
<accession>A0A812KY14</accession>
<keyword evidence="1" id="KW-0677">Repeat</keyword>
<dbReference type="SMART" id="SM00698">
    <property type="entry name" value="MORN"/>
    <property type="match status" value="5"/>
</dbReference>
<dbReference type="InterPro" id="IPR001841">
    <property type="entry name" value="Znf_RING"/>
</dbReference>
<evidence type="ECO:0000256" key="2">
    <source>
        <dbReference type="PROSITE-ProRule" id="PRU00175"/>
    </source>
</evidence>
<dbReference type="Pfam" id="PF02493">
    <property type="entry name" value="MORN"/>
    <property type="match status" value="4"/>
</dbReference>
<feature type="compositionally biased region" description="Low complexity" evidence="3">
    <location>
        <begin position="41"/>
        <end position="64"/>
    </location>
</feature>
<dbReference type="Gene3D" id="2.20.110.10">
    <property type="entry name" value="Histone H3 K4-specific methyltransferase SET7/9 N-terminal domain"/>
    <property type="match status" value="2"/>
</dbReference>
<feature type="compositionally biased region" description="Basic residues" evidence="3">
    <location>
        <begin position="65"/>
        <end position="75"/>
    </location>
</feature>
<evidence type="ECO:0000256" key="3">
    <source>
        <dbReference type="SAM" id="MobiDB-lite"/>
    </source>
</evidence>
<dbReference type="SUPFAM" id="SSF57850">
    <property type="entry name" value="RING/U-box"/>
    <property type="match status" value="1"/>
</dbReference>
<dbReference type="InterPro" id="IPR003409">
    <property type="entry name" value="MORN"/>
</dbReference>
<dbReference type="PANTHER" id="PTHR23084:SF263">
    <property type="entry name" value="MORN REPEAT-CONTAINING PROTEIN 1"/>
    <property type="match status" value="1"/>
</dbReference>
<keyword evidence="2" id="KW-0862">Zinc</keyword>
<feature type="region of interest" description="Disordered" evidence="3">
    <location>
        <begin position="1054"/>
        <end position="1076"/>
    </location>
</feature>
<reference evidence="5" key="1">
    <citation type="submission" date="2021-02" db="EMBL/GenBank/DDBJ databases">
        <authorList>
            <person name="Dougan E. K."/>
            <person name="Rhodes N."/>
            <person name="Thang M."/>
            <person name="Chan C."/>
        </authorList>
    </citation>
    <scope>NUCLEOTIDE SEQUENCE</scope>
</reference>
<proteinExistence type="predicted"/>
<gene>
    <name evidence="5" type="primary">PIP5K5</name>
    <name evidence="5" type="ORF">SNAT2548_LOCUS9627</name>
</gene>
<feature type="domain" description="RING-type" evidence="4">
    <location>
        <begin position="444"/>
        <end position="496"/>
    </location>
</feature>